<organism evidence="2 3">
    <name type="scientific">Georgenia satyanarayanai</name>
    <dbReference type="NCBI Taxonomy" id="860221"/>
    <lineage>
        <taxon>Bacteria</taxon>
        <taxon>Bacillati</taxon>
        <taxon>Actinomycetota</taxon>
        <taxon>Actinomycetes</taxon>
        <taxon>Micrococcales</taxon>
        <taxon>Bogoriellaceae</taxon>
        <taxon>Georgenia</taxon>
    </lineage>
</organism>
<accession>A0A2Y8ZZM2</accession>
<sequence length="235" mass="25022">MASFVLLPGAGGSGWIWHLVARELEARGHRAVPVDLPAGDDDAGLAAYTDAVVAAVPPGADDVAVVALSMGALTAPLVCERRPVRLIVLHNAMVPLPGETGGDWWRVTGQHEAMVEHARSIGLTEADLQDEAVLYGHDVPPELFTAEGDTAANQSGRPFADPWPLDAWPDVPTRVVTGRDDRLFPRDFQHRLARERLGILPDDVDGGHLAALSHPDQVAALLDRYAGEVTGARPG</sequence>
<dbReference type="SUPFAM" id="SSF53474">
    <property type="entry name" value="alpha/beta-Hydrolases"/>
    <property type="match status" value="1"/>
</dbReference>
<dbReference type="Pfam" id="PF12697">
    <property type="entry name" value="Abhydrolase_6"/>
    <property type="match status" value="1"/>
</dbReference>
<dbReference type="InterPro" id="IPR029058">
    <property type="entry name" value="AB_hydrolase_fold"/>
</dbReference>
<proteinExistence type="predicted"/>
<feature type="domain" description="AB hydrolase-1" evidence="1">
    <location>
        <begin position="4"/>
        <end position="220"/>
    </location>
</feature>
<dbReference type="InterPro" id="IPR000073">
    <property type="entry name" value="AB_hydrolase_1"/>
</dbReference>
<evidence type="ECO:0000313" key="2">
    <source>
        <dbReference type="EMBL" id="SSA36748.1"/>
    </source>
</evidence>
<keyword evidence="3" id="KW-1185">Reference proteome</keyword>
<dbReference type="Proteomes" id="UP000250222">
    <property type="component" value="Unassembled WGS sequence"/>
</dbReference>
<gene>
    <name evidence="2" type="ORF">SAMN05216184_101410</name>
</gene>
<dbReference type="GO" id="GO:0003824">
    <property type="term" value="F:catalytic activity"/>
    <property type="evidence" value="ECO:0007669"/>
    <property type="project" value="UniProtKB-ARBA"/>
</dbReference>
<dbReference type="OrthoDB" id="9773549at2"/>
<reference evidence="2 3" key="1">
    <citation type="submission" date="2016-10" db="EMBL/GenBank/DDBJ databases">
        <authorList>
            <person name="Cai Z."/>
        </authorList>
    </citation>
    <scope>NUCLEOTIDE SEQUENCE [LARGE SCALE GENOMIC DNA]</scope>
    <source>
        <strain evidence="2 3">CGMCC 1.10826</strain>
    </source>
</reference>
<dbReference type="AlphaFoldDB" id="A0A2Y8ZZM2"/>
<protein>
    <submittedName>
        <fullName evidence="2">Pimeloyl-ACP methyl ester carboxylesterase</fullName>
    </submittedName>
</protein>
<dbReference type="RefSeq" id="WP_110850900.1">
    <property type="nucleotide sequence ID" value="NZ_QKLZ01000001.1"/>
</dbReference>
<name>A0A2Y8ZZM2_9MICO</name>
<evidence type="ECO:0000259" key="1">
    <source>
        <dbReference type="Pfam" id="PF12697"/>
    </source>
</evidence>
<dbReference type="Gene3D" id="3.40.50.1820">
    <property type="entry name" value="alpha/beta hydrolase"/>
    <property type="match status" value="1"/>
</dbReference>
<dbReference type="PANTHER" id="PTHR37017:SF11">
    <property type="entry name" value="ESTERASE_LIPASE_THIOESTERASE DOMAIN-CONTAINING PROTEIN"/>
    <property type="match status" value="1"/>
</dbReference>
<dbReference type="PANTHER" id="PTHR37017">
    <property type="entry name" value="AB HYDROLASE-1 DOMAIN-CONTAINING PROTEIN-RELATED"/>
    <property type="match status" value="1"/>
</dbReference>
<dbReference type="EMBL" id="UETB01000001">
    <property type="protein sequence ID" value="SSA36748.1"/>
    <property type="molecule type" value="Genomic_DNA"/>
</dbReference>
<evidence type="ECO:0000313" key="3">
    <source>
        <dbReference type="Proteomes" id="UP000250222"/>
    </source>
</evidence>
<dbReference type="InterPro" id="IPR052897">
    <property type="entry name" value="Sec-Metab_Biosynth_Hydrolase"/>
</dbReference>